<dbReference type="Proteomes" id="UP000270094">
    <property type="component" value="Unassembled WGS sequence"/>
</dbReference>
<evidence type="ECO:0000313" key="2">
    <source>
        <dbReference type="EMBL" id="VDM77836.1"/>
    </source>
</evidence>
<evidence type="ECO:0000313" key="3">
    <source>
        <dbReference type="Proteomes" id="UP000270094"/>
    </source>
</evidence>
<evidence type="ECO:0000256" key="1">
    <source>
        <dbReference type="SAM" id="MobiDB-lite"/>
    </source>
</evidence>
<proteinExistence type="predicted"/>
<name>A0A3P7J416_STRVU</name>
<organism evidence="2 3">
    <name type="scientific">Strongylus vulgaris</name>
    <name type="common">Blood worm</name>
    <dbReference type="NCBI Taxonomy" id="40348"/>
    <lineage>
        <taxon>Eukaryota</taxon>
        <taxon>Metazoa</taxon>
        <taxon>Ecdysozoa</taxon>
        <taxon>Nematoda</taxon>
        <taxon>Chromadorea</taxon>
        <taxon>Rhabditida</taxon>
        <taxon>Rhabditina</taxon>
        <taxon>Rhabditomorpha</taxon>
        <taxon>Strongyloidea</taxon>
        <taxon>Strongylidae</taxon>
        <taxon>Strongylus</taxon>
    </lineage>
</organism>
<reference evidence="2 3" key="1">
    <citation type="submission" date="2018-11" db="EMBL/GenBank/DDBJ databases">
        <authorList>
            <consortium name="Pathogen Informatics"/>
        </authorList>
    </citation>
    <scope>NUCLEOTIDE SEQUENCE [LARGE SCALE GENOMIC DNA]</scope>
</reference>
<feature type="region of interest" description="Disordered" evidence="1">
    <location>
        <begin position="15"/>
        <end position="37"/>
    </location>
</feature>
<keyword evidence="3" id="KW-1185">Reference proteome</keyword>
<accession>A0A3P7J416</accession>
<dbReference type="EMBL" id="UYYB01100295">
    <property type="protein sequence ID" value="VDM77836.1"/>
    <property type="molecule type" value="Genomic_DNA"/>
</dbReference>
<gene>
    <name evidence="2" type="ORF">SVUK_LOCUS12834</name>
</gene>
<sequence>MPVFADYEDVNNTATIHGRLGSSPNGAADARRPGEDNRHAVCRLKCPTAKSNSLDNARNDYEGDHLLRLRSSSQSTTICLH</sequence>
<dbReference type="AlphaFoldDB" id="A0A3P7J416"/>
<protein>
    <submittedName>
        <fullName evidence="2">Uncharacterized protein</fullName>
    </submittedName>
</protein>